<dbReference type="RefSeq" id="WP_345459177.1">
    <property type="nucleotide sequence ID" value="NZ_BAABKG010000003.1"/>
</dbReference>
<dbReference type="PANTHER" id="PTHR43162">
    <property type="match status" value="1"/>
</dbReference>
<dbReference type="Gene3D" id="3.40.50.720">
    <property type="entry name" value="NAD(P)-binding Rossmann-like Domain"/>
    <property type="match status" value="1"/>
</dbReference>
<evidence type="ECO:0000259" key="1">
    <source>
        <dbReference type="Pfam" id="PF13460"/>
    </source>
</evidence>
<dbReference type="InterPro" id="IPR016040">
    <property type="entry name" value="NAD(P)-bd_dom"/>
</dbReference>
<dbReference type="EMBL" id="BAABKG010000003">
    <property type="protein sequence ID" value="GAA5150191.1"/>
    <property type="molecule type" value="Genomic_DNA"/>
</dbReference>
<sequence>MSTTPSTILVTGATGSIGRALVDRLTRPDVAAAAADAAHPYAVRVLARRPDQVTAFAERGIDAALGSLDDVASLERAMQGCDQVFLLAPVTPDMEQLARQGIDAARSAGVRHVVKVSASDARTDSPVPWAAAHARTDEHLRISGLEHTVLRATAFMSNLLDLSPALRRGLLPGTSGAGATTWIAPEDVAVAAATVLTTPSRQGGAREAGAMHLLTATPSLSFPEVAEQLTPALGRRVRYVHLPRPFMYLATRLGGSSHWEARGLVRQFADVVRHTADGVGDYSTALAELMGEEPTSIADYARAHLADLAPTHARRRSTLVPGTSSH</sequence>
<proteinExistence type="predicted"/>
<name>A0ABP9PPX9_9ACTN</name>
<dbReference type="InterPro" id="IPR051604">
    <property type="entry name" value="Ergot_Alk_Oxidoreductase"/>
</dbReference>
<evidence type="ECO:0000313" key="3">
    <source>
        <dbReference type="Proteomes" id="UP001500221"/>
    </source>
</evidence>
<reference evidence="3" key="1">
    <citation type="journal article" date="2019" name="Int. J. Syst. Evol. Microbiol.">
        <title>The Global Catalogue of Microorganisms (GCM) 10K type strain sequencing project: providing services to taxonomists for standard genome sequencing and annotation.</title>
        <authorList>
            <consortium name="The Broad Institute Genomics Platform"/>
            <consortium name="The Broad Institute Genome Sequencing Center for Infectious Disease"/>
            <person name="Wu L."/>
            <person name="Ma J."/>
        </authorList>
    </citation>
    <scope>NUCLEOTIDE SEQUENCE [LARGE SCALE GENOMIC DNA]</scope>
    <source>
        <strain evidence="3">JCM 18459</strain>
    </source>
</reference>
<accession>A0ABP9PPX9</accession>
<feature type="domain" description="NAD(P)-binding" evidence="1">
    <location>
        <begin position="12"/>
        <end position="199"/>
    </location>
</feature>
<dbReference type="Proteomes" id="UP001500221">
    <property type="component" value="Unassembled WGS sequence"/>
</dbReference>
<dbReference type="PANTHER" id="PTHR43162:SF1">
    <property type="entry name" value="PRESTALK A DIFFERENTIATION PROTEIN A"/>
    <property type="match status" value="1"/>
</dbReference>
<protein>
    <submittedName>
        <fullName evidence="2">SDR family oxidoreductase</fullName>
    </submittedName>
</protein>
<gene>
    <name evidence="2" type="ORF">GCM10023340_26760</name>
</gene>
<organism evidence="2 3">
    <name type="scientific">Nocardioides marinquilinus</name>
    <dbReference type="NCBI Taxonomy" id="1210400"/>
    <lineage>
        <taxon>Bacteria</taxon>
        <taxon>Bacillati</taxon>
        <taxon>Actinomycetota</taxon>
        <taxon>Actinomycetes</taxon>
        <taxon>Propionibacteriales</taxon>
        <taxon>Nocardioidaceae</taxon>
        <taxon>Nocardioides</taxon>
    </lineage>
</organism>
<keyword evidence="3" id="KW-1185">Reference proteome</keyword>
<dbReference type="Gene3D" id="3.90.25.10">
    <property type="entry name" value="UDP-galactose 4-epimerase, domain 1"/>
    <property type="match status" value="1"/>
</dbReference>
<comment type="caution">
    <text evidence="2">The sequence shown here is derived from an EMBL/GenBank/DDBJ whole genome shotgun (WGS) entry which is preliminary data.</text>
</comment>
<dbReference type="SUPFAM" id="SSF51735">
    <property type="entry name" value="NAD(P)-binding Rossmann-fold domains"/>
    <property type="match status" value="1"/>
</dbReference>
<dbReference type="Pfam" id="PF13460">
    <property type="entry name" value="NAD_binding_10"/>
    <property type="match status" value="1"/>
</dbReference>
<evidence type="ECO:0000313" key="2">
    <source>
        <dbReference type="EMBL" id="GAA5150191.1"/>
    </source>
</evidence>
<dbReference type="InterPro" id="IPR036291">
    <property type="entry name" value="NAD(P)-bd_dom_sf"/>
</dbReference>